<protein>
    <submittedName>
        <fullName evidence="2">Uncharacterized protein</fullName>
    </submittedName>
</protein>
<sequence>MEIESKQRALARPGLRRRPLLFLAVPMLGVLAIDAAVTYRMVLADGPIDIAPHAPGHSSGRRHADTECITGWVPR</sequence>
<dbReference type="EMBL" id="CP127225">
    <property type="protein sequence ID" value="WIX06831.1"/>
    <property type="molecule type" value="Genomic_DNA"/>
</dbReference>
<organism evidence="2 3">
    <name type="scientific">Xanthomonas oryzae pv. leersiae</name>
    <dbReference type="NCBI Taxonomy" id="3112258"/>
    <lineage>
        <taxon>Bacteria</taxon>
        <taxon>Pseudomonadati</taxon>
        <taxon>Pseudomonadota</taxon>
        <taxon>Gammaproteobacteria</taxon>
        <taxon>Lysobacterales</taxon>
        <taxon>Lysobacteraceae</taxon>
        <taxon>Xanthomonas</taxon>
    </lineage>
</organism>
<gene>
    <name evidence="2" type="ORF">QN060_01030</name>
</gene>
<keyword evidence="1" id="KW-1133">Transmembrane helix</keyword>
<evidence type="ECO:0000313" key="2">
    <source>
        <dbReference type="EMBL" id="WIX06831.1"/>
    </source>
</evidence>
<reference evidence="2 3" key="1">
    <citation type="submission" date="2023-05" db="EMBL/GenBank/DDBJ databases">
        <title>Complete Genome Resource of Xanthomonas oryzae pv. leersiae Strain YNJC Isolated From Plateau Japonica Rice in Southwest China.</title>
        <authorList>
            <person name="Aa X."/>
            <person name="Mei L."/>
            <person name="Liu P."/>
            <person name="Yang Y."/>
            <person name="Tang C."/>
            <person name="Zhang F."/>
            <person name="Dong C."/>
            <person name="Wang B."/>
            <person name="Chen X."/>
            <person name="Dai L."/>
        </authorList>
    </citation>
    <scope>NUCLEOTIDE SEQUENCE [LARGE SCALE GENOMIC DNA]</scope>
    <source>
        <strain evidence="2 3">YNJC</strain>
    </source>
</reference>
<evidence type="ECO:0000313" key="3">
    <source>
        <dbReference type="Proteomes" id="UP001228059"/>
    </source>
</evidence>
<dbReference type="RefSeq" id="WP_285956936.1">
    <property type="nucleotide sequence ID" value="NZ_CP127225.1"/>
</dbReference>
<dbReference type="AlphaFoldDB" id="A0AAJ6GZV8"/>
<keyword evidence="1" id="KW-0472">Membrane</keyword>
<name>A0AAJ6GZV8_9XANT</name>
<dbReference type="Proteomes" id="UP001228059">
    <property type="component" value="Chromosome"/>
</dbReference>
<feature type="transmembrane region" description="Helical" evidence="1">
    <location>
        <begin position="20"/>
        <end position="39"/>
    </location>
</feature>
<proteinExistence type="predicted"/>
<evidence type="ECO:0000256" key="1">
    <source>
        <dbReference type="SAM" id="Phobius"/>
    </source>
</evidence>
<keyword evidence="1" id="KW-0812">Transmembrane</keyword>
<accession>A0AAJ6GZV8</accession>